<feature type="non-terminal residue" evidence="2">
    <location>
        <position position="255"/>
    </location>
</feature>
<evidence type="ECO:0000256" key="1">
    <source>
        <dbReference type="SAM" id="SignalP"/>
    </source>
</evidence>
<keyword evidence="1" id="KW-0732">Signal</keyword>
<reference evidence="2 3" key="1">
    <citation type="submission" date="2020-02" db="EMBL/GenBank/DDBJ databases">
        <title>Draft genome sequence of Haematococcus lacustris strain NIES-144.</title>
        <authorList>
            <person name="Morimoto D."/>
            <person name="Nakagawa S."/>
            <person name="Yoshida T."/>
            <person name="Sawayama S."/>
        </authorList>
    </citation>
    <scope>NUCLEOTIDE SEQUENCE [LARGE SCALE GENOMIC DNA]</scope>
    <source>
        <strain evidence="2 3">NIES-144</strain>
    </source>
</reference>
<dbReference type="PANTHER" id="PTHR33973">
    <property type="entry name" value="OS07G0153300 PROTEIN"/>
    <property type="match status" value="1"/>
</dbReference>
<dbReference type="InterPro" id="IPR010775">
    <property type="entry name" value="DUF1365"/>
</dbReference>
<accession>A0A699YC67</accession>
<dbReference type="PANTHER" id="PTHR33973:SF4">
    <property type="entry name" value="OS07G0153300 PROTEIN"/>
    <property type="match status" value="1"/>
</dbReference>
<dbReference type="AlphaFoldDB" id="A0A699YC67"/>
<feature type="non-terminal residue" evidence="2">
    <location>
        <position position="1"/>
    </location>
</feature>
<feature type="chain" id="PRO_5025545001" evidence="1">
    <location>
        <begin position="24"/>
        <end position="255"/>
    </location>
</feature>
<feature type="signal peptide" evidence="1">
    <location>
        <begin position="1"/>
        <end position="23"/>
    </location>
</feature>
<name>A0A699YC67_HAELA</name>
<proteinExistence type="predicted"/>
<evidence type="ECO:0000313" key="3">
    <source>
        <dbReference type="Proteomes" id="UP000485058"/>
    </source>
</evidence>
<sequence>LCTYHFIAALIALPLAVIRNVLLRPSGAESEESVALFEGIVHHARTQPTCHSFRYPVRMALVSLDMPPTWFAHQASDHMTALEARQYAGTQGKVQLLTNPKAAGYVINPISVYYCWNAAGSEVDKCIAEVTNTPWGERVTFIIDPSEGSQDHIKKSLHVSPLMDMQGHWLIEAPKPSNKLKLVVRVHHPELKDFFCASLVATRDVSSSKTARNEEAGVRTLLRFGMQPQRIACWIYWHAVLLLWKGVPLYMPPPM</sequence>
<gene>
    <name evidence="2" type="ORF">HaLaN_01671</name>
</gene>
<comment type="caution">
    <text evidence="2">The sequence shown here is derived from an EMBL/GenBank/DDBJ whole genome shotgun (WGS) entry which is preliminary data.</text>
</comment>
<dbReference type="Proteomes" id="UP000485058">
    <property type="component" value="Unassembled WGS sequence"/>
</dbReference>
<keyword evidence="3" id="KW-1185">Reference proteome</keyword>
<dbReference type="EMBL" id="BLLF01000065">
    <property type="protein sequence ID" value="GFH06945.1"/>
    <property type="molecule type" value="Genomic_DNA"/>
</dbReference>
<evidence type="ECO:0000313" key="2">
    <source>
        <dbReference type="EMBL" id="GFH06945.1"/>
    </source>
</evidence>
<organism evidence="2 3">
    <name type="scientific">Haematococcus lacustris</name>
    <name type="common">Green alga</name>
    <name type="synonym">Haematococcus pluvialis</name>
    <dbReference type="NCBI Taxonomy" id="44745"/>
    <lineage>
        <taxon>Eukaryota</taxon>
        <taxon>Viridiplantae</taxon>
        <taxon>Chlorophyta</taxon>
        <taxon>core chlorophytes</taxon>
        <taxon>Chlorophyceae</taxon>
        <taxon>CS clade</taxon>
        <taxon>Chlamydomonadales</taxon>
        <taxon>Haematococcaceae</taxon>
        <taxon>Haematococcus</taxon>
    </lineage>
</organism>
<dbReference type="Pfam" id="PF07103">
    <property type="entry name" value="DUF1365"/>
    <property type="match status" value="1"/>
</dbReference>
<protein>
    <submittedName>
        <fullName evidence="2">Plasmid partition</fullName>
    </submittedName>
</protein>